<dbReference type="FunFam" id="3.60.130.10:FF:000001">
    <property type="entry name" value="Trimethyllysine dioxygenase, mitochondrial"/>
    <property type="match status" value="1"/>
</dbReference>
<evidence type="ECO:0000313" key="18">
    <source>
        <dbReference type="EMBL" id="PPQ95717.1"/>
    </source>
</evidence>
<evidence type="ECO:0000256" key="15">
    <source>
        <dbReference type="ARBA" id="ARBA00049334"/>
    </source>
</evidence>
<organism evidence="18 19">
    <name type="scientific">Gymnopilus dilepis</name>
    <dbReference type="NCBI Taxonomy" id="231916"/>
    <lineage>
        <taxon>Eukaryota</taxon>
        <taxon>Fungi</taxon>
        <taxon>Dikarya</taxon>
        <taxon>Basidiomycota</taxon>
        <taxon>Agaricomycotina</taxon>
        <taxon>Agaricomycetes</taxon>
        <taxon>Agaricomycetidae</taxon>
        <taxon>Agaricales</taxon>
        <taxon>Agaricineae</taxon>
        <taxon>Hymenogastraceae</taxon>
        <taxon>Gymnopilus</taxon>
    </lineage>
</organism>
<dbReference type="NCBIfam" id="TIGR02410">
    <property type="entry name" value="carnitine_TMLD"/>
    <property type="match status" value="1"/>
</dbReference>
<dbReference type="SUPFAM" id="SSF51197">
    <property type="entry name" value="Clavaminate synthase-like"/>
    <property type="match status" value="2"/>
</dbReference>
<dbReference type="InterPro" id="IPR010376">
    <property type="entry name" value="GBBH-like_N"/>
</dbReference>
<evidence type="ECO:0000256" key="13">
    <source>
        <dbReference type="ARBA" id="ARBA00032283"/>
    </source>
</evidence>
<evidence type="ECO:0000256" key="12">
    <source>
        <dbReference type="ARBA" id="ARBA00031778"/>
    </source>
</evidence>
<evidence type="ECO:0000256" key="1">
    <source>
        <dbReference type="ARBA" id="ARBA00001954"/>
    </source>
</evidence>
<comment type="cofactor">
    <cofactor evidence="2">
        <name>L-ascorbate</name>
        <dbReference type="ChEBI" id="CHEBI:38290"/>
    </cofactor>
</comment>
<protein>
    <recommendedName>
        <fullName evidence="5">trimethyllysine dioxygenase</fullName>
        <ecNumber evidence="5">1.14.11.8</ecNumber>
    </recommendedName>
    <alternativeName>
        <fullName evidence="12">Epsilon-trimethyllysine 2-oxoglutarate dioxygenase</fullName>
    </alternativeName>
    <alternativeName>
        <fullName evidence="11">TML hydroxylase</fullName>
    </alternativeName>
    <alternativeName>
        <fullName evidence="13">TML-alpha-ketoglutarate dioxygenase</fullName>
    </alternativeName>
</protein>
<dbReference type="InterPro" id="IPR012776">
    <property type="entry name" value="Trimethyllysine_dOase"/>
</dbReference>
<dbReference type="AlphaFoldDB" id="A0A409XY64"/>
<feature type="domain" description="Gamma-butyrobetaine hydroxylase-like N-terminal" evidence="17">
    <location>
        <begin position="81"/>
        <end position="162"/>
    </location>
</feature>
<accession>A0A409XY64</accession>
<comment type="similarity">
    <text evidence="4">Belongs to the gamma-BBH/TMLD family.</text>
</comment>
<dbReference type="EC" id="1.14.11.8" evidence="5"/>
<dbReference type="InterPro" id="IPR042098">
    <property type="entry name" value="TauD-like_sf"/>
</dbReference>
<dbReference type="InterPro" id="IPR038492">
    <property type="entry name" value="GBBH-like_N_sf"/>
</dbReference>
<dbReference type="FunFam" id="3.30.2020.30:FF:000002">
    <property type="entry name" value="Putative gamma-butyrobetaine dioxygenase"/>
    <property type="match status" value="1"/>
</dbReference>
<comment type="cofactor">
    <cofactor evidence="1">
        <name>Fe(2+)</name>
        <dbReference type="ChEBI" id="CHEBI:29033"/>
    </cofactor>
</comment>
<dbReference type="InParanoid" id="A0A409XY64"/>
<evidence type="ECO:0000256" key="9">
    <source>
        <dbReference type="ARBA" id="ARBA00023002"/>
    </source>
</evidence>
<dbReference type="Gene3D" id="3.30.2020.30">
    <property type="match status" value="1"/>
</dbReference>
<dbReference type="UniPathway" id="UPA00118"/>
<evidence type="ECO:0000259" key="16">
    <source>
        <dbReference type="Pfam" id="PF02668"/>
    </source>
</evidence>
<dbReference type="InterPro" id="IPR050411">
    <property type="entry name" value="AlphaKG_dependent_hydroxylases"/>
</dbReference>
<dbReference type="PANTHER" id="PTHR10696:SF51">
    <property type="entry name" value="TRIMETHYLLYSINE DIOXYGENASE, MITOCHONDRIAL"/>
    <property type="match status" value="1"/>
</dbReference>
<evidence type="ECO:0000256" key="2">
    <source>
        <dbReference type="ARBA" id="ARBA00001961"/>
    </source>
</evidence>
<evidence type="ECO:0000256" key="4">
    <source>
        <dbReference type="ARBA" id="ARBA00008654"/>
    </source>
</evidence>
<reference evidence="18 19" key="1">
    <citation type="journal article" date="2018" name="Evol. Lett.">
        <title>Horizontal gene cluster transfer increased hallucinogenic mushroom diversity.</title>
        <authorList>
            <person name="Reynolds H.T."/>
            <person name="Vijayakumar V."/>
            <person name="Gluck-Thaler E."/>
            <person name="Korotkin H.B."/>
            <person name="Matheny P.B."/>
            <person name="Slot J.C."/>
        </authorList>
    </citation>
    <scope>NUCLEOTIDE SEQUENCE [LARGE SCALE GENOMIC DNA]</scope>
    <source>
        <strain evidence="18 19">SRW20</strain>
    </source>
</reference>
<dbReference type="Gene3D" id="3.60.130.10">
    <property type="entry name" value="Clavaminate synthase-like"/>
    <property type="match status" value="1"/>
</dbReference>
<evidence type="ECO:0000256" key="8">
    <source>
        <dbReference type="ARBA" id="ARBA00022964"/>
    </source>
</evidence>
<comment type="function">
    <text evidence="14">Converts trimethyllysine (TML) into hydroxytrimethyllysine (HTML).</text>
</comment>
<evidence type="ECO:0000256" key="3">
    <source>
        <dbReference type="ARBA" id="ARBA00005022"/>
    </source>
</evidence>
<keyword evidence="7" id="KW-0124">Carnitine biosynthesis</keyword>
<gene>
    <name evidence="18" type="ORF">CVT26_008360</name>
</gene>
<dbReference type="Pfam" id="PF06155">
    <property type="entry name" value="GBBH-like_N"/>
    <property type="match status" value="1"/>
</dbReference>
<keyword evidence="10" id="KW-0408">Iron</keyword>
<dbReference type="CDD" id="cd00250">
    <property type="entry name" value="CAS_like"/>
    <property type="match status" value="1"/>
</dbReference>
<dbReference type="Pfam" id="PF02668">
    <property type="entry name" value="TauD"/>
    <property type="match status" value="1"/>
</dbReference>
<proteinExistence type="inferred from homology"/>
<evidence type="ECO:0000256" key="5">
    <source>
        <dbReference type="ARBA" id="ARBA00012267"/>
    </source>
</evidence>
<evidence type="ECO:0000256" key="6">
    <source>
        <dbReference type="ARBA" id="ARBA00022723"/>
    </source>
</evidence>
<dbReference type="EMBL" id="NHYE01001417">
    <property type="protein sequence ID" value="PPQ95717.1"/>
    <property type="molecule type" value="Genomic_DNA"/>
</dbReference>
<dbReference type="GO" id="GO:0045329">
    <property type="term" value="P:carnitine biosynthetic process"/>
    <property type="evidence" value="ECO:0007669"/>
    <property type="project" value="UniProtKB-UniPathway"/>
</dbReference>
<evidence type="ECO:0000259" key="17">
    <source>
        <dbReference type="Pfam" id="PF06155"/>
    </source>
</evidence>
<evidence type="ECO:0000313" key="19">
    <source>
        <dbReference type="Proteomes" id="UP000284706"/>
    </source>
</evidence>
<dbReference type="InterPro" id="IPR003819">
    <property type="entry name" value="TauD/TfdA-like"/>
</dbReference>
<keyword evidence="6" id="KW-0479">Metal-binding</keyword>
<name>A0A409XY64_9AGAR</name>
<dbReference type="GO" id="GO:0005739">
    <property type="term" value="C:mitochondrion"/>
    <property type="evidence" value="ECO:0007669"/>
    <property type="project" value="TreeGrafter"/>
</dbReference>
<comment type="caution">
    <text evidence="18">The sequence shown here is derived from an EMBL/GenBank/DDBJ whole genome shotgun (WGS) entry which is preliminary data.</text>
</comment>
<dbReference type="PANTHER" id="PTHR10696">
    <property type="entry name" value="GAMMA-BUTYROBETAINE HYDROXYLASE-RELATED"/>
    <property type="match status" value="1"/>
</dbReference>
<comment type="catalytic activity">
    <reaction evidence="15">
        <text>N(6),N(6),N(6)-trimethyl-L-lysine + 2-oxoglutarate + O2 = (3S)-3-hydroxy-N(6),N(6),N(6)-trimethyl-L-lysine + succinate + CO2</text>
        <dbReference type="Rhea" id="RHEA:14181"/>
        <dbReference type="ChEBI" id="CHEBI:15379"/>
        <dbReference type="ChEBI" id="CHEBI:16526"/>
        <dbReference type="ChEBI" id="CHEBI:16810"/>
        <dbReference type="ChEBI" id="CHEBI:30031"/>
        <dbReference type="ChEBI" id="CHEBI:58100"/>
        <dbReference type="ChEBI" id="CHEBI:141499"/>
        <dbReference type="EC" id="1.14.11.8"/>
    </reaction>
</comment>
<dbReference type="GO" id="GO:0050353">
    <property type="term" value="F:trimethyllysine dioxygenase activity"/>
    <property type="evidence" value="ECO:0007669"/>
    <property type="project" value="UniProtKB-EC"/>
</dbReference>
<keyword evidence="19" id="KW-1185">Reference proteome</keyword>
<evidence type="ECO:0000256" key="14">
    <source>
        <dbReference type="ARBA" id="ARBA00046008"/>
    </source>
</evidence>
<keyword evidence="9" id="KW-0560">Oxidoreductase</keyword>
<dbReference type="STRING" id="231916.A0A409XY64"/>
<dbReference type="Proteomes" id="UP000284706">
    <property type="component" value="Unassembled WGS sequence"/>
</dbReference>
<dbReference type="OrthoDB" id="408743at2759"/>
<feature type="domain" description="TauD/TfdA-like" evidence="16">
    <location>
        <begin position="190"/>
        <end position="411"/>
    </location>
</feature>
<evidence type="ECO:0000256" key="10">
    <source>
        <dbReference type="ARBA" id="ARBA00023004"/>
    </source>
</evidence>
<evidence type="ECO:0000256" key="11">
    <source>
        <dbReference type="ARBA" id="ARBA00030363"/>
    </source>
</evidence>
<dbReference type="GO" id="GO:0005506">
    <property type="term" value="F:iron ion binding"/>
    <property type="evidence" value="ECO:0007669"/>
    <property type="project" value="InterPro"/>
</dbReference>
<sequence length="506" mass="56855">MFKQASLRVFARPHQLQGLSRSCLRRSYGLSRYLTTSRSIATFPSRLSASATAAAPKTSYPEEPQDLTDQLAVDDLPIISPDGSQVAVGWDTQTWSRFHNIWLRDHCRCPKCFHPVTKQRLFNTFDIPKDLTPLRVDATAVGLEVTWPSKEPHVSQYPWPWLKYNSYDPPLKKETPPLEKILWGSKIQQSPPTVAYEEVMAPDNRGLYKWLTNTYKFGFSFVSGVPATPEATEELALRIGFIRETQYGKFWDFTSNLAKGDTAYTNLALAAHTDNTYFTDPCGLQLFHLLSHTDGTGGESLLVDGFYAASIMKELHPDAYALLSRVPVPAHAAGEPSALYTPYPQTGYPVLRHDPASGELIQVRWNNDDRSVMNHLAPDEVEKWYDAIRLWNQCLTSPDSEYWVQLRPGTAVRTSLPSSPSPPLLPPSFPPLTHPISPVLDNHRVLHGRSSFTGKRRMCGAYIGVDEYRSKLAVLSEQFEPDAIVRATNDIPEVNVNGRNIWNSAL</sequence>
<keyword evidence="8" id="KW-0223">Dioxygenase</keyword>
<comment type="pathway">
    <text evidence="3">Amine and polyamine biosynthesis; carnitine biosynthesis.</text>
</comment>
<evidence type="ECO:0000256" key="7">
    <source>
        <dbReference type="ARBA" id="ARBA00022873"/>
    </source>
</evidence>